<dbReference type="EMBL" id="WJXW01000016">
    <property type="protein sequence ID" value="KAF9729557.1"/>
    <property type="molecule type" value="Genomic_DNA"/>
</dbReference>
<dbReference type="AlphaFoldDB" id="A0A9P6G5N2"/>
<keyword evidence="3" id="KW-1185">Reference proteome</keyword>
<sequence length="136" mass="13614">MKVAGILSVVFTAAAAVEAVALTPRADVGGPCVKDNNCYGGANCCNKICKLGSCTAPGNNAGAKCVNDYNCATPGAPTGYGGATCCTGVCTLGSCRMDGTCDADNDCYGWCHNNPATCCIAKGKLEGKCNCTSTKC</sequence>
<feature type="signal peptide" evidence="1">
    <location>
        <begin position="1"/>
        <end position="19"/>
    </location>
</feature>
<evidence type="ECO:0000256" key="1">
    <source>
        <dbReference type="SAM" id="SignalP"/>
    </source>
</evidence>
<dbReference type="Proteomes" id="UP000756921">
    <property type="component" value="Unassembled WGS sequence"/>
</dbReference>
<proteinExistence type="predicted"/>
<protein>
    <submittedName>
        <fullName evidence="2">Uncharacterized protein</fullName>
    </submittedName>
</protein>
<comment type="caution">
    <text evidence="2">The sequence shown here is derived from an EMBL/GenBank/DDBJ whole genome shotgun (WGS) entry which is preliminary data.</text>
</comment>
<accession>A0A9P6G5N2</accession>
<feature type="chain" id="PRO_5040175507" evidence="1">
    <location>
        <begin position="20"/>
        <end position="136"/>
    </location>
</feature>
<name>A0A9P6G5N2_9PLEO</name>
<organism evidence="2 3">
    <name type="scientific">Paraphaeosphaeria minitans</name>
    <dbReference type="NCBI Taxonomy" id="565426"/>
    <lineage>
        <taxon>Eukaryota</taxon>
        <taxon>Fungi</taxon>
        <taxon>Dikarya</taxon>
        <taxon>Ascomycota</taxon>
        <taxon>Pezizomycotina</taxon>
        <taxon>Dothideomycetes</taxon>
        <taxon>Pleosporomycetidae</taxon>
        <taxon>Pleosporales</taxon>
        <taxon>Massarineae</taxon>
        <taxon>Didymosphaeriaceae</taxon>
        <taxon>Paraphaeosphaeria</taxon>
    </lineage>
</organism>
<evidence type="ECO:0000313" key="3">
    <source>
        <dbReference type="Proteomes" id="UP000756921"/>
    </source>
</evidence>
<gene>
    <name evidence="2" type="ORF">PMIN01_12421</name>
</gene>
<evidence type="ECO:0000313" key="2">
    <source>
        <dbReference type="EMBL" id="KAF9729557.1"/>
    </source>
</evidence>
<dbReference type="OrthoDB" id="3778944at2759"/>
<reference evidence="2" key="1">
    <citation type="journal article" date="2020" name="Mol. Plant Microbe Interact.">
        <title>Genome Sequence of the Biocontrol Agent Coniothyrium minitans strain Conio (IMI 134523).</title>
        <authorList>
            <person name="Patel D."/>
            <person name="Shittu T.A."/>
            <person name="Baroncelli R."/>
            <person name="Muthumeenakshi S."/>
            <person name="Osborne T.H."/>
            <person name="Janganan T.K."/>
            <person name="Sreenivasaprasad S."/>
        </authorList>
    </citation>
    <scope>NUCLEOTIDE SEQUENCE</scope>
    <source>
        <strain evidence="2">Conio</strain>
    </source>
</reference>
<keyword evidence="1" id="KW-0732">Signal</keyword>